<dbReference type="AlphaFoldDB" id="A0A6A3BQQ1"/>
<comment type="caution">
    <text evidence="1">The sequence shown here is derived from an EMBL/GenBank/DDBJ whole genome shotgun (WGS) entry which is preliminary data.</text>
</comment>
<dbReference type="GO" id="GO:0051213">
    <property type="term" value="F:dioxygenase activity"/>
    <property type="evidence" value="ECO:0007669"/>
    <property type="project" value="UniProtKB-KW"/>
</dbReference>
<evidence type="ECO:0000313" key="1">
    <source>
        <dbReference type="EMBL" id="KAE8719270.1"/>
    </source>
</evidence>
<evidence type="ECO:0000313" key="2">
    <source>
        <dbReference type="Proteomes" id="UP000436088"/>
    </source>
</evidence>
<reference evidence="1" key="1">
    <citation type="submission" date="2019-09" db="EMBL/GenBank/DDBJ databases">
        <title>Draft genome information of white flower Hibiscus syriacus.</title>
        <authorList>
            <person name="Kim Y.-M."/>
        </authorList>
    </citation>
    <scope>NUCLEOTIDE SEQUENCE [LARGE SCALE GENOMIC DNA]</scope>
    <source>
        <strain evidence="1">YM2019G1</strain>
    </source>
</reference>
<gene>
    <name evidence="1" type="ORF">F3Y22_tig00109972pilonHSYRG00368</name>
</gene>
<protein>
    <submittedName>
        <fullName evidence="1">Phytanoyl-CoA dioxygenase</fullName>
    </submittedName>
</protein>
<keyword evidence="2" id="KW-1185">Reference proteome</keyword>
<dbReference type="InterPro" id="IPR008775">
    <property type="entry name" value="Phytyl_CoA_dOase-like"/>
</dbReference>
<keyword evidence="1" id="KW-0560">Oxidoreductase</keyword>
<dbReference type="SUPFAM" id="SSF51197">
    <property type="entry name" value="Clavaminate synthase-like"/>
    <property type="match status" value="1"/>
</dbReference>
<keyword evidence="1" id="KW-0223">Dioxygenase</keyword>
<dbReference type="OrthoDB" id="1687126at2759"/>
<accession>A0A6A3BQQ1</accession>
<proteinExistence type="predicted"/>
<dbReference type="Pfam" id="PF05721">
    <property type="entry name" value="PhyH"/>
    <property type="match status" value="1"/>
</dbReference>
<dbReference type="Proteomes" id="UP000436088">
    <property type="component" value="Unassembled WGS sequence"/>
</dbReference>
<dbReference type="Gene3D" id="2.60.120.620">
    <property type="entry name" value="q2cbj1_9rhob like domain"/>
    <property type="match status" value="1"/>
</dbReference>
<organism evidence="1 2">
    <name type="scientific">Hibiscus syriacus</name>
    <name type="common">Rose of Sharon</name>
    <dbReference type="NCBI Taxonomy" id="106335"/>
    <lineage>
        <taxon>Eukaryota</taxon>
        <taxon>Viridiplantae</taxon>
        <taxon>Streptophyta</taxon>
        <taxon>Embryophyta</taxon>
        <taxon>Tracheophyta</taxon>
        <taxon>Spermatophyta</taxon>
        <taxon>Magnoliopsida</taxon>
        <taxon>eudicotyledons</taxon>
        <taxon>Gunneridae</taxon>
        <taxon>Pentapetalae</taxon>
        <taxon>rosids</taxon>
        <taxon>malvids</taxon>
        <taxon>Malvales</taxon>
        <taxon>Malvaceae</taxon>
        <taxon>Malvoideae</taxon>
        <taxon>Hibiscus</taxon>
    </lineage>
</organism>
<name>A0A6A3BQQ1_HIBSY</name>
<sequence length="106" mass="12078">MGIVGNLAPQQRQSFDDRGFIVIESFASTEEIEAMRKRMDELLQDFDPTTTASIFSTKNQLKLTNEYFYESAEKISFFFEEKAFDDKGNLKQSKELSINKVGACAT</sequence>
<dbReference type="EMBL" id="VEPZ02000792">
    <property type="protein sequence ID" value="KAE8719270.1"/>
    <property type="molecule type" value="Genomic_DNA"/>
</dbReference>